<evidence type="ECO:0000256" key="1">
    <source>
        <dbReference type="SAM" id="MobiDB-lite"/>
    </source>
</evidence>
<gene>
    <name evidence="2" type="ORF">BRAA04T17237Z</name>
</gene>
<dbReference type="AlphaFoldDB" id="A0A3P6C394"/>
<name>A0A3P6C394_BRACM</name>
<sequence length="133" mass="15433">MGDEANKDLDDMADLSKRGYKFKIRDWRNMSVDLYGANEEIRRASLLFGNGGMSQASTSYQEESLESKINRISEMVGDNLRIMNDRLCLIEKDRKQIKERVTNLEKLQRVTSYETPNNETDTTPFHESGFQTR</sequence>
<reference evidence="2" key="1">
    <citation type="submission" date="2018-11" db="EMBL/GenBank/DDBJ databases">
        <authorList>
            <consortium name="Genoscope - CEA"/>
            <person name="William W."/>
        </authorList>
    </citation>
    <scope>NUCLEOTIDE SEQUENCE</scope>
</reference>
<evidence type="ECO:0000313" key="2">
    <source>
        <dbReference type="EMBL" id="VDD12987.1"/>
    </source>
</evidence>
<accession>A0A3P6C394</accession>
<dbReference type="EMBL" id="LR031576">
    <property type="protein sequence ID" value="VDD12987.1"/>
    <property type="molecule type" value="Genomic_DNA"/>
</dbReference>
<proteinExistence type="predicted"/>
<organism evidence="2">
    <name type="scientific">Brassica campestris</name>
    <name type="common">Field mustard</name>
    <dbReference type="NCBI Taxonomy" id="3711"/>
    <lineage>
        <taxon>Eukaryota</taxon>
        <taxon>Viridiplantae</taxon>
        <taxon>Streptophyta</taxon>
        <taxon>Embryophyta</taxon>
        <taxon>Tracheophyta</taxon>
        <taxon>Spermatophyta</taxon>
        <taxon>Magnoliopsida</taxon>
        <taxon>eudicotyledons</taxon>
        <taxon>Gunneridae</taxon>
        <taxon>Pentapetalae</taxon>
        <taxon>rosids</taxon>
        <taxon>malvids</taxon>
        <taxon>Brassicales</taxon>
        <taxon>Brassicaceae</taxon>
        <taxon>Brassiceae</taxon>
        <taxon>Brassica</taxon>
    </lineage>
</organism>
<protein>
    <submittedName>
        <fullName evidence="2">Uncharacterized protein</fullName>
    </submittedName>
</protein>
<feature type="region of interest" description="Disordered" evidence="1">
    <location>
        <begin position="110"/>
        <end position="133"/>
    </location>
</feature>